<dbReference type="CDD" id="cd19481">
    <property type="entry name" value="RecA-like_protease"/>
    <property type="match status" value="1"/>
</dbReference>
<dbReference type="Pfam" id="PF22942">
    <property type="entry name" value="DUF7025"/>
    <property type="match status" value="1"/>
</dbReference>
<dbReference type="Gene3D" id="3.40.50.300">
    <property type="entry name" value="P-loop containing nucleotide triphosphate hydrolases"/>
    <property type="match status" value="1"/>
</dbReference>
<dbReference type="InterPro" id="IPR003959">
    <property type="entry name" value="ATPase_AAA_core"/>
</dbReference>
<feature type="region of interest" description="Disordered" evidence="11">
    <location>
        <begin position="21"/>
        <end position="49"/>
    </location>
</feature>
<protein>
    <recommendedName>
        <fullName evidence="10">Acireductone dioxygenase</fullName>
    </recommendedName>
    <alternativeName>
        <fullName evidence="10">Acireductone dioxygenase (Fe(2+)-requiring)</fullName>
        <shortName evidence="10">ARD'</shortName>
        <shortName evidence="10">Fe-ARD</shortName>
        <ecNumber evidence="10">1.13.11.54</ecNumber>
    </alternativeName>
    <alternativeName>
        <fullName evidence="10">Acireductone dioxygenase (Ni(2+)-requiring)</fullName>
        <shortName evidence="10">ARD</shortName>
        <shortName evidence="10">Ni-ARD</shortName>
        <ecNumber evidence="10">1.13.11.53</ecNumber>
    </alternativeName>
</protein>
<dbReference type="SUPFAM" id="SSF51182">
    <property type="entry name" value="RmlC-like cupins"/>
    <property type="match status" value="1"/>
</dbReference>
<feature type="domain" description="AAA+ ATPase" evidence="12">
    <location>
        <begin position="406"/>
        <end position="533"/>
    </location>
</feature>
<dbReference type="InterPro" id="IPR027417">
    <property type="entry name" value="P-loop_NTPase"/>
</dbReference>
<dbReference type="InterPro" id="IPR027496">
    <property type="entry name" value="ARD_euk"/>
</dbReference>
<dbReference type="InterPro" id="IPR011051">
    <property type="entry name" value="RmlC_Cupin_sf"/>
</dbReference>
<dbReference type="Proteomes" id="UP000016924">
    <property type="component" value="Unassembled WGS sequence"/>
</dbReference>
<feature type="binding site" evidence="10">
    <location>
        <position position="671"/>
    </location>
    <ligand>
        <name>Fe(2+)</name>
        <dbReference type="ChEBI" id="CHEBI:29033"/>
        <note>for iron-dependent acireductone dioxygenase activity</note>
    </ligand>
</feature>
<evidence type="ECO:0000256" key="3">
    <source>
        <dbReference type="ARBA" id="ARBA00022605"/>
    </source>
</evidence>
<dbReference type="InterPro" id="IPR003593">
    <property type="entry name" value="AAA+_ATPase"/>
</dbReference>
<name>R7YVH6_CONA1</name>
<evidence type="ECO:0000256" key="6">
    <source>
        <dbReference type="ARBA" id="ARBA00023002"/>
    </source>
</evidence>
<feature type="region of interest" description="Disordered" evidence="11">
    <location>
        <begin position="299"/>
        <end position="325"/>
    </location>
</feature>
<feature type="binding site" evidence="10">
    <location>
        <position position="716"/>
    </location>
    <ligand>
        <name>Ni(2+)</name>
        <dbReference type="ChEBI" id="CHEBI:49786"/>
        <note>for nickel-dependent acireductone dioxygenase activity</note>
    </ligand>
</feature>
<evidence type="ECO:0000256" key="8">
    <source>
        <dbReference type="ARBA" id="ARBA00023167"/>
    </source>
</evidence>
<evidence type="ECO:0000256" key="2">
    <source>
        <dbReference type="ARBA" id="ARBA00022596"/>
    </source>
</evidence>
<comment type="function">
    <text evidence="10">Catalyzes 2 different reactions between oxygen and the acireductone 1,2-dihydroxy-3-keto-5-methylthiopentene (DHK-MTPene) depending upon the metal bound in the active site. Fe-containing acireductone dioxygenase (Fe-ARD) produces formate and 2-keto-4-methylthiobutyrate (KMTB), the alpha-ketoacid precursor of methionine in the methionine recycle pathway. Ni-containing acireductone dioxygenase (Ni-ARD) produces methylthiopropionate, carbon monoxide and formate, and does not lie on the methionine recycle pathway.</text>
</comment>
<evidence type="ECO:0000256" key="7">
    <source>
        <dbReference type="ARBA" id="ARBA00023004"/>
    </source>
</evidence>
<dbReference type="STRING" id="1168221.R7YVH6"/>
<evidence type="ECO:0000256" key="11">
    <source>
        <dbReference type="SAM" id="MobiDB-lite"/>
    </source>
</evidence>
<sequence length="768" mass="87736">MEPHAGHNEYNEAQHVDVLHEDTLACASASDPKSALSTPTENDESSPVQQLPWLEAALSREDSGPQDTDENNSASTSKGSICAAKDLYEGPAKCRCCINWVEQYPDDLRESVEEQPETNKYALLVRHAKCHDGPRPMKLDSIVIQSPQLRPVLEAIFEGYGGVTANLKYLKFYSPFKEFFYRWEQLERAADGNNDAVTSSHIQLLRMVLKAELDQTITAWQDLSRNKVVTFDYLWTLFVPGGMIYAPRDGHDCLMEVERSNVVEDIFSRRGYEVASRIIIDAKAGFEMKPDLEVDLEPLEGSDDCRSEQNSDDHYPCSNSDTTQNAENSLTEEQLMMCSHLVYGYCLKTKHWAAFFVDNVHEISWNDKAFESLILVHDYKELIRALVDNQLNQHARIDDVIEGKGRGIIMLLEGPPGVGKTLTAESVAEHMKAPLYSINAGQISDDMTGMEERLHEIFQIAKRWRAVLLLDESDVFLQERTNNNIEGNRVVSVFLRLLEYYEGVLFLTTNRVTSMDAAFLSRIHLTLHFPDLDVPSRKHVWSNFLHLVPHGHGLSERDVSRLAEININGREIKNLIKTAELLALSHNKKLTLEHVQTVLRGDQRAPHDSGREVTPDQLPKLGILHYNYPDVSAVNALASERGYKNRDEITISPATMGDVYEEKVKSFFHEHLHEDEEIRYILDGGGFFDVRGKEDDWVRIQLEKHDLMIMPAGIYHRFTTDEKNYTKAMRLFKDEPKWTPLNRGEETDENRYRREYLQTRDSSGVEAH</sequence>
<accession>R7YVH6</accession>
<dbReference type="GO" id="GO:0005506">
    <property type="term" value="F:iron ion binding"/>
    <property type="evidence" value="ECO:0007669"/>
    <property type="project" value="UniProtKB-UniRule"/>
</dbReference>
<evidence type="ECO:0000256" key="4">
    <source>
        <dbReference type="ARBA" id="ARBA00022723"/>
    </source>
</evidence>
<feature type="region of interest" description="Disordered" evidence="11">
    <location>
        <begin position="738"/>
        <end position="768"/>
    </location>
</feature>
<dbReference type="EMBL" id="JH767577">
    <property type="protein sequence ID" value="EON65907.1"/>
    <property type="molecule type" value="Genomic_DNA"/>
</dbReference>
<dbReference type="GO" id="GO:0019509">
    <property type="term" value="P:L-methionine salvage from methylthioadenosine"/>
    <property type="evidence" value="ECO:0007669"/>
    <property type="project" value="UniProtKB-UniRule"/>
</dbReference>
<evidence type="ECO:0000256" key="10">
    <source>
        <dbReference type="HAMAP-Rule" id="MF_03154"/>
    </source>
</evidence>
<comment type="catalytic activity">
    <reaction evidence="10">
        <text>1,2-dihydroxy-5-(methylsulfanyl)pent-1-en-3-one + O2 = 4-methylsulfanyl-2-oxobutanoate + formate + 2 H(+)</text>
        <dbReference type="Rhea" id="RHEA:24504"/>
        <dbReference type="ChEBI" id="CHEBI:15378"/>
        <dbReference type="ChEBI" id="CHEBI:15379"/>
        <dbReference type="ChEBI" id="CHEBI:15740"/>
        <dbReference type="ChEBI" id="CHEBI:16723"/>
        <dbReference type="ChEBI" id="CHEBI:49252"/>
        <dbReference type="EC" id="1.13.11.54"/>
    </reaction>
</comment>
<dbReference type="EC" id="1.13.11.53" evidence="10"/>
<dbReference type="GeneID" id="19902460"/>
<dbReference type="PANTHER" id="PTHR46411:SF3">
    <property type="entry name" value="AAA+ ATPASE DOMAIN-CONTAINING PROTEIN"/>
    <property type="match status" value="1"/>
</dbReference>
<dbReference type="RefSeq" id="XP_007781224.1">
    <property type="nucleotide sequence ID" value="XM_007783034.1"/>
</dbReference>
<evidence type="ECO:0000313" key="14">
    <source>
        <dbReference type="Proteomes" id="UP000016924"/>
    </source>
</evidence>
<dbReference type="Pfam" id="PF00004">
    <property type="entry name" value="AAA"/>
    <property type="match status" value="1"/>
</dbReference>
<gene>
    <name evidence="10" type="primary">ADI1</name>
    <name evidence="13" type="ORF">W97_05149</name>
</gene>
<feature type="binding site" evidence="10">
    <location>
        <position position="673"/>
    </location>
    <ligand>
        <name>Fe(2+)</name>
        <dbReference type="ChEBI" id="CHEBI:29033"/>
        <note>for iron-dependent acireductone dioxygenase activity</note>
    </ligand>
</feature>
<dbReference type="FunFam" id="2.60.120.10:FF:000079">
    <property type="entry name" value="1,2-dihydroxy-3-keto-5-methylthiopentene dioxygenase"/>
    <property type="match status" value="1"/>
</dbReference>
<dbReference type="InterPro" id="IPR054289">
    <property type="entry name" value="DUF7025"/>
</dbReference>
<dbReference type="SUPFAM" id="SSF52540">
    <property type="entry name" value="P-loop containing nucleoside triphosphate hydrolases"/>
    <property type="match status" value="1"/>
</dbReference>
<feature type="binding site" evidence="10">
    <location>
        <position position="677"/>
    </location>
    <ligand>
        <name>Fe(2+)</name>
        <dbReference type="ChEBI" id="CHEBI:29033"/>
        <note>for iron-dependent acireductone dioxygenase activity</note>
    </ligand>
</feature>
<feature type="compositionally biased region" description="Basic and acidic residues" evidence="11">
    <location>
        <begin position="738"/>
        <end position="758"/>
    </location>
</feature>
<dbReference type="UniPathway" id="UPA00904">
    <property type="reaction ID" value="UER00878"/>
</dbReference>
<organism evidence="13 14">
    <name type="scientific">Coniosporium apollinis (strain CBS 100218)</name>
    <name type="common">Rock-inhabiting black yeast</name>
    <dbReference type="NCBI Taxonomy" id="1168221"/>
    <lineage>
        <taxon>Eukaryota</taxon>
        <taxon>Fungi</taxon>
        <taxon>Dikarya</taxon>
        <taxon>Ascomycota</taxon>
        <taxon>Pezizomycotina</taxon>
        <taxon>Dothideomycetes</taxon>
        <taxon>Dothideomycetes incertae sedis</taxon>
        <taxon>Coniosporium</taxon>
    </lineage>
</organism>
<keyword evidence="9 10" id="KW-0539">Nucleus</keyword>
<dbReference type="Pfam" id="PF03079">
    <property type="entry name" value="ARD"/>
    <property type="match status" value="1"/>
</dbReference>
<dbReference type="eggNOG" id="KOG2107">
    <property type="taxonomic scope" value="Eukaryota"/>
</dbReference>
<evidence type="ECO:0000256" key="1">
    <source>
        <dbReference type="ARBA" id="ARBA00022490"/>
    </source>
</evidence>
<feature type="binding site" evidence="10">
    <location>
        <position position="677"/>
    </location>
    <ligand>
        <name>Ni(2+)</name>
        <dbReference type="ChEBI" id="CHEBI:49786"/>
        <note>for nickel-dependent acireductone dioxygenase activity</note>
    </ligand>
</feature>
<dbReference type="AlphaFoldDB" id="R7YVH6"/>
<dbReference type="OMA" id="HLAYLDY"/>
<keyword evidence="8 10" id="KW-0486">Methionine biosynthesis</keyword>
<dbReference type="GO" id="GO:0016887">
    <property type="term" value="F:ATP hydrolysis activity"/>
    <property type="evidence" value="ECO:0007669"/>
    <property type="project" value="InterPro"/>
</dbReference>
<comment type="cofactor">
    <cofactor evidence="10">
        <name>Fe(2+)</name>
        <dbReference type="ChEBI" id="CHEBI:29033"/>
    </cofactor>
    <cofactor evidence="10">
        <name>Ni(2+)</name>
        <dbReference type="ChEBI" id="CHEBI:49786"/>
    </cofactor>
    <text evidence="10">Binds either 1 Fe or Ni cation per monomer. Iron-binding promotes an acireductone dioxygenase reaction producing 2-keto-4-methylthiobutyrate, while nickel-binding promotes an acireductone dioxygenase reaction producing 3-(methylsulfanyl)propanoate.</text>
</comment>
<evidence type="ECO:0000259" key="12">
    <source>
        <dbReference type="SMART" id="SM00382"/>
    </source>
</evidence>
<feature type="binding site" evidence="10">
    <location>
        <position position="671"/>
    </location>
    <ligand>
        <name>Ni(2+)</name>
        <dbReference type="ChEBI" id="CHEBI:49786"/>
        <note>for nickel-dependent acireductone dioxygenase activity</note>
    </ligand>
</feature>
<dbReference type="EC" id="1.13.11.54" evidence="10"/>
<feature type="compositionally biased region" description="Polar residues" evidence="11">
    <location>
        <begin position="35"/>
        <end position="49"/>
    </location>
</feature>
<dbReference type="GO" id="GO:0016151">
    <property type="term" value="F:nickel cation binding"/>
    <property type="evidence" value="ECO:0007669"/>
    <property type="project" value="UniProtKB-UniRule"/>
</dbReference>
<feature type="binding site" evidence="10">
    <location>
        <position position="716"/>
    </location>
    <ligand>
        <name>Fe(2+)</name>
        <dbReference type="ChEBI" id="CHEBI:29033"/>
        <note>for iron-dependent acireductone dioxygenase activity</note>
    </ligand>
</feature>
<comment type="subcellular location">
    <subcellularLocation>
        <location evidence="10">Cytoplasm</location>
    </subcellularLocation>
    <subcellularLocation>
        <location evidence="10">Nucleus</location>
    </subcellularLocation>
</comment>
<comment type="similarity">
    <text evidence="10">Belongs to the acireductone dioxygenase (ARD) family.</text>
</comment>
<comment type="catalytic activity">
    <reaction evidence="10">
        <text>1,2-dihydroxy-5-(methylsulfanyl)pent-1-en-3-one + O2 = 3-(methylsulfanyl)propanoate + CO + formate + 2 H(+)</text>
        <dbReference type="Rhea" id="RHEA:14161"/>
        <dbReference type="ChEBI" id="CHEBI:15378"/>
        <dbReference type="ChEBI" id="CHEBI:15379"/>
        <dbReference type="ChEBI" id="CHEBI:15740"/>
        <dbReference type="ChEBI" id="CHEBI:17245"/>
        <dbReference type="ChEBI" id="CHEBI:49016"/>
        <dbReference type="ChEBI" id="CHEBI:49252"/>
        <dbReference type="EC" id="1.13.11.53"/>
    </reaction>
</comment>
<dbReference type="GO" id="GO:0010309">
    <property type="term" value="F:acireductone dioxygenase [iron(II)-requiring] activity"/>
    <property type="evidence" value="ECO:0007669"/>
    <property type="project" value="UniProtKB-UniRule"/>
</dbReference>
<dbReference type="Gene3D" id="2.60.120.10">
    <property type="entry name" value="Jelly Rolls"/>
    <property type="match status" value="1"/>
</dbReference>
<dbReference type="HOGENOM" id="CLU_363694_0_0_1"/>
<keyword evidence="2 10" id="KW-0533">Nickel</keyword>
<dbReference type="GO" id="GO:0005524">
    <property type="term" value="F:ATP binding"/>
    <property type="evidence" value="ECO:0007669"/>
    <property type="project" value="InterPro"/>
</dbReference>
<dbReference type="GO" id="GO:0005634">
    <property type="term" value="C:nucleus"/>
    <property type="evidence" value="ECO:0007669"/>
    <property type="project" value="UniProtKB-SubCell"/>
</dbReference>
<keyword evidence="14" id="KW-1185">Reference proteome</keyword>
<dbReference type="InterPro" id="IPR004313">
    <property type="entry name" value="ARD"/>
</dbReference>
<evidence type="ECO:0000256" key="5">
    <source>
        <dbReference type="ARBA" id="ARBA00022964"/>
    </source>
</evidence>
<keyword evidence="6 10" id="KW-0560">Oxidoreductase</keyword>
<dbReference type="HAMAP" id="MF_03154">
    <property type="entry name" value="Salvage_MtnD_euk"/>
    <property type="match status" value="1"/>
</dbReference>
<evidence type="ECO:0000256" key="9">
    <source>
        <dbReference type="ARBA" id="ARBA00023242"/>
    </source>
</evidence>
<dbReference type="SMART" id="SM00382">
    <property type="entry name" value="AAA"/>
    <property type="match status" value="1"/>
</dbReference>
<comment type="pathway">
    <text evidence="10">Amino-acid biosynthesis; L-methionine biosynthesis via salvage pathway; L-methionine from S-methyl-5-thio-alpha-D-ribose 1-phosphate: step 5/6.</text>
</comment>
<proteinExistence type="inferred from homology"/>
<dbReference type="eggNOG" id="KOG0734">
    <property type="taxonomic scope" value="Eukaryota"/>
</dbReference>
<evidence type="ECO:0000313" key="13">
    <source>
        <dbReference type="EMBL" id="EON65907.1"/>
    </source>
</evidence>
<feature type="binding site" evidence="10">
    <location>
        <position position="673"/>
    </location>
    <ligand>
        <name>Ni(2+)</name>
        <dbReference type="ChEBI" id="CHEBI:49786"/>
        <note>for nickel-dependent acireductone dioxygenase activity</note>
    </ligand>
</feature>
<keyword evidence="4 10" id="KW-0479">Metal-binding</keyword>
<keyword evidence="5 10" id="KW-0223">Dioxygenase</keyword>
<dbReference type="PANTHER" id="PTHR46411">
    <property type="entry name" value="FAMILY ATPASE, PUTATIVE-RELATED"/>
    <property type="match status" value="1"/>
</dbReference>
<dbReference type="GO" id="GO:0010308">
    <property type="term" value="F:acireductone dioxygenase (Ni2+-requiring) activity"/>
    <property type="evidence" value="ECO:0007669"/>
    <property type="project" value="UniProtKB-UniRule"/>
</dbReference>
<keyword evidence="3 10" id="KW-0028">Amino-acid biosynthesis</keyword>
<keyword evidence="7 10" id="KW-0408">Iron</keyword>
<dbReference type="CDD" id="cd02232">
    <property type="entry name" value="cupin_ARD"/>
    <property type="match status" value="1"/>
</dbReference>
<dbReference type="OrthoDB" id="1867259at2759"/>
<dbReference type="GO" id="GO:0005737">
    <property type="term" value="C:cytoplasm"/>
    <property type="evidence" value="ECO:0007669"/>
    <property type="project" value="UniProtKB-SubCell"/>
</dbReference>
<reference evidence="14" key="1">
    <citation type="submission" date="2012-06" db="EMBL/GenBank/DDBJ databases">
        <title>The genome sequence of Coniosporium apollinis CBS 100218.</title>
        <authorList>
            <consortium name="The Broad Institute Genome Sequencing Platform"/>
            <person name="Cuomo C."/>
            <person name="Gorbushina A."/>
            <person name="Noack S."/>
            <person name="Walker B."/>
            <person name="Young S.K."/>
            <person name="Zeng Q."/>
            <person name="Gargeya S."/>
            <person name="Fitzgerald M."/>
            <person name="Haas B."/>
            <person name="Abouelleil A."/>
            <person name="Alvarado L."/>
            <person name="Arachchi H.M."/>
            <person name="Berlin A.M."/>
            <person name="Chapman S.B."/>
            <person name="Goldberg J."/>
            <person name="Griggs A."/>
            <person name="Gujja S."/>
            <person name="Hansen M."/>
            <person name="Howarth C."/>
            <person name="Imamovic A."/>
            <person name="Larimer J."/>
            <person name="McCowan C."/>
            <person name="Montmayeur A."/>
            <person name="Murphy C."/>
            <person name="Neiman D."/>
            <person name="Pearson M."/>
            <person name="Priest M."/>
            <person name="Roberts A."/>
            <person name="Saif S."/>
            <person name="Shea T."/>
            <person name="Sisk P."/>
            <person name="Sykes S."/>
            <person name="Wortman J."/>
            <person name="Nusbaum C."/>
            <person name="Birren B."/>
        </authorList>
    </citation>
    <scope>NUCLEOTIDE SEQUENCE [LARGE SCALE GENOMIC DNA]</scope>
    <source>
        <strain evidence="14">CBS 100218</strain>
    </source>
</reference>
<keyword evidence="1 10" id="KW-0963">Cytoplasm</keyword>
<dbReference type="InterPro" id="IPR014710">
    <property type="entry name" value="RmlC-like_jellyroll"/>
</dbReference>
<feature type="compositionally biased region" description="Basic and acidic residues" evidence="11">
    <location>
        <begin position="303"/>
        <end position="315"/>
    </location>
</feature>